<dbReference type="EMBL" id="LLXL01000607">
    <property type="protein sequence ID" value="PKK70517.1"/>
    <property type="molecule type" value="Genomic_DNA"/>
</dbReference>
<gene>
    <name evidence="1" type="ORF">RhiirC2_746303</name>
</gene>
<dbReference type="VEuPathDB" id="FungiDB:FUN_021073"/>
<dbReference type="AlphaFoldDB" id="A0A2N1N9B8"/>
<dbReference type="Proteomes" id="UP000233469">
    <property type="component" value="Unassembled WGS sequence"/>
</dbReference>
<proteinExistence type="predicted"/>
<evidence type="ECO:0000313" key="1">
    <source>
        <dbReference type="EMBL" id="PKK70517.1"/>
    </source>
</evidence>
<protein>
    <submittedName>
        <fullName evidence="1">Uncharacterized protein</fullName>
    </submittedName>
</protein>
<evidence type="ECO:0000313" key="2">
    <source>
        <dbReference type="Proteomes" id="UP000233469"/>
    </source>
</evidence>
<reference evidence="1 2" key="2">
    <citation type="submission" date="2017-10" db="EMBL/GenBank/DDBJ databases">
        <title>Extensive intraspecific genome diversity in a model arbuscular mycorrhizal fungus.</title>
        <authorList>
            <person name="Chen E.C.H."/>
            <person name="Morin E."/>
            <person name="Baudet D."/>
            <person name="Noel J."/>
            <person name="Ndikumana S."/>
            <person name="Charron P."/>
            <person name="St-Onge C."/>
            <person name="Giorgi J."/>
            <person name="Grigoriev I.V."/>
            <person name="Roux C."/>
            <person name="Martin F.M."/>
            <person name="Corradi N."/>
        </authorList>
    </citation>
    <scope>NUCLEOTIDE SEQUENCE [LARGE SCALE GENOMIC DNA]</scope>
    <source>
        <strain evidence="1 2">C2</strain>
    </source>
</reference>
<feature type="non-terminal residue" evidence="1">
    <location>
        <position position="75"/>
    </location>
</feature>
<accession>A0A2N1N9B8</accession>
<name>A0A2N1N9B8_9GLOM</name>
<sequence length="75" mass="8564">MKETFQGKSTSLINIFIDGMSEEEKLSVHEFVAKLGKPLSIINPIEVVENYKTGEGIFKNVKNLFYRSADEIRKL</sequence>
<comment type="caution">
    <text evidence="1">The sequence shown here is derived from an EMBL/GenBank/DDBJ whole genome shotgun (WGS) entry which is preliminary data.</text>
</comment>
<organism evidence="1 2">
    <name type="scientific">Rhizophagus irregularis</name>
    <dbReference type="NCBI Taxonomy" id="588596"/>
    <lineage>
        <taxon>Eukaryota</taxon>
        <taxon>Fungi</taxon>
        <taxon>Fungi incertae sedis</taxon>
        <taxon>Mucoromycota</taxon>
        <taxon>Glomeromycotina</taxon>
        <taxon>Glomeromycetes</taxon>
        <taxon>Glomerales</taxon>
        <taxon>Glomeraceae</taxon>
        <taxon>Rhizophagus</taxon>
    </lineage>
</organism>
<reference evidence="1 2" key="1">
    <citation type="submission" date="2016-04" db="EMBL/GenBank/DDBJ databases">
        <title>Genome analyses suggest a sexual origin of heterokaryosis in a supposedly ancient asexual fungus.</title>
        <authorList>
            <person name="Ropars J."/>
            <person name="Sedzielewska K."/>
            <person name="Noel J."/>
            <person name="Charron P."/>
            <person name="Farinelli L."/>
            <person name="Marton T."/>
            <person name="Kruger M."/>
            <person name="Pelin A."/>
            <person name="Brachmann A."/>
            <person name="Corradi N."/>
        </authorList>
    </citation>
    <scope>NUCLEOTIDE SEQUENCE [LARGE SCALE GENOMIC DNA]</scope>
    <source>
        <strain evidence="1 2">C2</strain>
    </source>
</reference>